<accession>A0A4Q2SH98</accession>
<evidence type="ECO:0000313" key="1">
    <source>
        <dbReference type="EMBL" id="RYC04642.1"/>
    </source>
</evidence>
<protein>
    <submittedName>
        <fullName evidence="1">Capsular biosynthesis protein</fullName>
    </submittedName>
</protein>
<reference evidence="1 2" key="1">
    <citation type="submission" date="2019-01" db="EMBL/GenBank/DDBJ databases">
        <authorList>
            <person name="Deng T."/>
        </authorList>
    </citation>
    <scope>NUCLEOTIDE SEQUENCE [LARGE SCALE GENOMIC DNA]</scope>
    <source>
        <strain evidence="1 2">F8825</strain>
    </source>
</reference>
<keyword evidence="2" id="KW-1185">Reference proteome</keyword>
<dbReference type="Proteomes" id="UP000291088">
    <property type="component" value="Unassembled WGS sequence"/>
</dbReference>
<evidence type="ECO:0000313" key="2">
    <source>
        <dbReference type="Proteomes" id="UP000291088"/>
    </source>
</evidence>
<organism evidence="1 2">
    <name type="scientific">Ciceribacter ferrooxidans</name>
    <dbReference type="NCBI Taxonomy" id="2509717"/>
    <lineage>
        <taxon>Bacteria</taxon>
        <taxon>Pseudomonadati</taxon>
        <taxon>Pseudomonadota</taxon>
        <taxon>Alphaproteobacteria</taxon>
        <taxon>Hyphomicrobiales</taxon>
        <taxon>Rhizobiaceae</taxon>
        <taxon>Ciceribacter</taxon>
    </lineage>
</organism>
<name>A0A4Q2SH98_9HYPH</name>
<dbReference type="CDD" id="cd16441">
    <property type="entry name" value="beta_Kdo_transferase_KpsS"/>
    <property type="match status" value="1"/>
</dbReference>
<dbReference type="GO" id="GO:0000271">
    <property type="term" value="P:polysaccharide biosynthetic process"/>
    <property type="evidence" value="ECO:0007669"/>
    <property type="project" value="InterPro"/>
</dbReference>
<dbReference type="GO" id="GO:0015774">
    <property type="term" value="P:polysaccharide transport"/>
    <property type="evidence" value="ECO:0007669"/>
    <property type="project" value="InterPro"/>
</dbReference>
<proteinExistence type="predicted"/>
<dbReference type="RefSeq" id="WP_129333939.1">
    <property type="nucleotide sequence ID" value="NZ_SDVB01000311.1"/>
</dbReference>
<dbReference type="AlphaFoldDB" id="A0A4Q2SH98"/>
<gene>
    <name evidence="1" type="ORF">EUU22_21005</name>
</gene>
<dbReference type="Pfam" id="PF05159">
    <property type="entry name" value="Capsule_synth"/>
    <property type="match status" value="1"/>
</dbReference>
<comment type="caution">
    <text evidence="1">The sequence shown here is derived from an EMBL/GenBank/DDBJ whole genome shotgun (WGS) entry which is preliminary data.</text>
</comment>
<dbReference type="EMBL" id="SDVB01000311">
    <property type="protein sequence ID" value="RYC04642.1"/>
    <property type="molecule type" value="Genomic_DNA"/>
</dbReference>
<sequence>MQRSVNGPVVLFLQGPPSVFWRELAEAFEQAGVPTHRVNFSLGDQVYWLKRGAINYRRSLKHWPIFLEELIRREKITDILYYADQLPYHKIACEVGARLSVRCHAVEFGYLRPDWITLERDGMGHLSHFPNDPAAVRAIAEKVNAPDLHVRYPHTFGQEAFNEVFYNITAFFGRAFFPLYVADKYYSALVDYLPWLVRWAHRPRTTPPELFENGHVPFFIAALQLQSDYQIRANSPYGHLEEMLEEVIASFAMHAAAEHALVFKQHPLDNGLERWGKRIARIAEKYGVAERVMFIEQGNLDAILRQASGTVVVNSTVGIHSIRKLKPTIALGCAVYDIPGLTHQGSLDAFWTNPEPVDEQLLHDFIAALAATIQVKGSFYNKEGRHVGATEVVQRIVEARVNEPGAFVDPAPRIGSAKASPRR</sequence>
<dbReference type="OrthoDB" id="9794206at2"/>
<dbReference type="InterPro" id="IPR007833">
    <property type="entry name" value="Capsule_polysaccharide_synth"/>
</dbReference>